<dbReference type="InterPro" id="IPR011761">
    <property type="entry name" value="ATP-grasp"/>
</dbReference>
<dbReference type="EMBL" id="SMAF01000010">
    <property type="protein sequence ID" value="TCS97993.1"/>
    <property type="molecule type" value="Genomic_DNA"/>
</dbReference>
<keyword evidence="1" id="KW-0547">Nucleotide-binding</keyword>
<sequence>MTTVALVTAIASCVLDEDLAPLAAACGRAGIEPVIVAWDDPTVSWSRFDGIVLRSTWDYISRLDGFLAWCGRDAVARRLFNAPEVVRWNVDKRYLGELAKSGVPVIPSHYFAPGEDIVLPDSGEFVAKPCVGAGSAGVRRFRAGERDEAARHVRELLDSGSHVLVQPYLEDVDSTGETALLFYDGGFSHAIRKAPLLHRDAAIGTALFAQERISARQPSDAELEVARQVLSALPFATPAYARVDLLPSPSGPMLLELELVEPSMFFASAPDAADRFAATLRQRLRGS</sequence>
<reference evidence="3 4" key="1">
    <citation type="submission" date="2019-03" db="EMBL/GenBank/DDBJ databases">
        <title>Genomic Encyclopedia of Type Strains, Phase IV (KMG-IV): sequencing the most valuable type-strain genomes for metagenomic binning, comparative biology and taxonomic classification.</title>
        <authorList>
            <person name="Goeker M."/>
        </authorList>
    </citation>
    <scope>NUCLEOTIDE SEQUENCE [LARGE SCALE GENOMIC DNA]</scope>
    <source>
        <strain evidence="3 4">DSM 21944</strain>
    </source>
</reference>
<dbReference type="GO" id="GO:0046872">
    <property type="term" value="F:metal ion binding"/>
    <property type="evidence" value="ECO:0007669"/>
    <property type="project" value="InterPro"/>
</dbReference>
<dbReference type="PANTHER" id="PTHR39217">
    <property type="match status" value="1"/>
</dbReference>
<evidence type="ECO:0000313" key="4">
    <source>
        <dbReference type="Proteomes" id="UP000294599"/>
    </source>
</evidence>
<dbReference type="PROSITE" id="PS50975">
    <property type="entry name" value="ATP_GRASP"/>
    <property type="match status" value="1"/>
</dbReference>
<evidence type="ECO:0000256" key="1">
    <source>
        <dbReference type="PROSITE-ProRule" id="PRU00409"/>
    </source>
</evidence>
<feature type="domain" description="ATP-grasp" evidence="2">
    <location>
        <begin position="95"/>
        <end position="284"/>
    </location>
</feature>
<dbReference type="Proteomes" id="UP000294599">
    <property type="component" value="Unassembled WGS sequence"/>
</dbReference>
<evidence type="ECO:0000259" key="2">
    <source>
        <dbReference type="PROSITE" id="PS50975"/>
    </source>
</evidence>
<dbReference type="GO" id="GO:0005524">
    <property type="term" value="F:ATP binding"/>
    <property type="evidence" value="ECO:0007669"/>
    <property type="project" value="UniProtKB-UniRule"/>
</dbReference>
<gene>
    <name evidence="3" type="ORF">EDC25_11054</name>
</gene>
<dbReference type="InterPro" id="IPR053191">
    <property type="entry name" value="DcsG_Biosynth_Enzyme"/>
</dbReference>
<dbReference type="AlphaFoldDB" id="A0A4S3KY01"/>
<dbReference type="Gene3D" id="3.30.470.20">
    <property type="entry name" value="ATP-grasp fold, B domain"/>
    <property type="match status" value="1"/>
</dbReference>
<evidence type="ECO:0000313" key="3">
    <source>
        <dbReference type="EMBL" id="TCS97993.1"/>
    </source>
</evidence>
<keyword evidence="4" id="KW-1185">Reference proteome</keyword>
<comment type="caution">
    <text evidence="3">The sequence shown here is derived from an EMBL/GenBank/DDBJ whole genome shotgun (WGS) entry which is preliminary data.</text>
</comment>
<accession>A0A4S3KY01</accession>
<organism evidence="3 4">
    <name type="scientific">Pseudofulvimonas gallinarii</name>
    <dbReference type="NCBI Taxonomy" id="634155"/>
    <lineage>
        <taxon>Bacteria</taxon>
        <taxon>Pseudomonadati</taxon>
        <taxon>Pseudomonadota</taxon>
        <taxon>Gammaproteobacteria</taxon>
        <taxon>Lysobacterales</taxon>
        <taxon>Rhodanobacteraceae</taxon>
        <taxon>Pseudofulvimonas</taxon>
    </lineage>
</organism>
<keyword evidence="1" id="KW-0067">ATP-binding</keyword>
<name>A0A4S3KY01_9GAMM</name>
<proteinExistence type="predicted"/>
<dbReference type="RefSeq" id="WP_123520932.1">
    <property type="nucleotide sequence ID" value="NZ_JBHLWF010000033.1"/>
</dbReference>
<protein>
    <recommendedName>
        <fullName evidence="2">ATP-grasp domain-containing protein</fullName>
    </recommendedName>
</protein>
<dbReference type="PANTHER" id="PTHR39217:SF1">
    <property type="entry name" value="GLUTATHIONE SYNTHETASE"/>
    <property type="match status" value="1"/>
</dbReference>
<dbReference type="OrthoDB" id="3373978at2"/>
<dbReference type="SUPFAM" id="SSF56059">
    <property type="entry name" value="Glutathione synthetase ATP-binding domain-like"/>
    <property type="match status" value="1"/>
</dbReference>